<organism evidence="1 2">
    <name type="scientific">Piscirickettsia litoralis</name>
    <dbReference type="NCBI Taxonomy" id="1891921"/>
    <lineage>
        <taxon>Bacteria</taxon>
        <taxon>Pseudomonadati</taxon>
        <taxon>Pseudomonadota</taxon>
        <taxon>Gammaproteobacteria</taxon>
        <taxon>Thiotrichales</taxon>
        <taxon>Piscirickettsiaceae</taxon>
        <taxon>Piscirickettsia</taxon>
    </lineage>
</organism>
<evidence type="ECO:0000313" key="2">
    <source>
        <dbReference type="Proteomes" id="UP000094329"/>
    </source>
</evidence>
<protein>
    <submittedName>
        <fullName evidence="1">Uncharacterized protein</fullName>
    </submittedName>
</protein>
<reference evidence="1 2" key="1">
    <citation type="submission" date="2016-08" db="EMBL/GenBank/DDBJ databases">
        <title>Draft genome sequence of Candidatus Piscirickettsia litoralis, from seawater.</title>
        <authorList>
            <person name="Wan X."/>
            <person name="Lee A.J."/>
            <person name="Hou S."/>
            <person name="Donachie S.P."/>
        </authorList>
    </citation>
    <scope>NUCLEOTIDE SEQUENCE [LARGE SCALE GENOMIC DNA]</scope>
    <source>
        <strain evidence="1 2">Y2</strain>
    </source>
</reference>
<evidence type="ECO:0000313" key="1">
    <source>
        <dbReference type="EMBL" id="ODN43683.1"/>
    </source>
</evidence>
<sequence length="292" mass="32209">MLTDVGGKKDCVPTAVAILTYNLGYGYGSSLFARRAATYAHLANPHHRRKTKRAYPCFIGTATKLQDGFYENETCSLLDSYGYQYSAYTSTSYDLSGQERLGQHAQSVTPEGLIDLINNLEDGDGAIINGVHPGGGGHGIAILRKKHVTVALDRIEDNICWAHVGISQKIARLDNDGEIEIRGAPPGQRKKSHKEAKLSGLESIRSVFIIKKQSLAQMYWNAALNSVSRMGEYVGRVSFAQSNQTNTVKKQIRTEKAEEETQAPLLFFQKTSNERLAYVKEPLALSNSPLEE</sequence>
<keyword evidence="2" id="KW-1185">Reference proteome</keyword>
<dbReference type="RefSeq" id="WP_069313480.1">
    <property type="nucleotide sequence ID" value="NZ_MDTU01000001.1"/>
</dbReference>
<proteinExistence type="predicted"/>
<accession>A0ABX3A5I1</accession>
<gene>
    <name evidence="1" type="ORF">BGC07_13200</name>
</gene>
<name>A0ABX3A5I1_9GAMM</name>
<dbReference type="Proteomes" id="UP000094329">
    <property type="component" value="Unassembled WGS sequence"/>
</dbReference>
<comment type="caution">
    <text evidence="1">The sequence shown here is derived from an EMBL/GenBank/DDBJ whole genome shotgun (WGS) entry which is preliminary data.</text>
</comment>
<dbReference type="EMBL" id="MDTU01000001">
    <property type="protein sequence ID" value="ODN43683.1"/>
    <property type="molecule type" value="Genomic_DNA"/>
</dbReference>